<proteinExistence type="predicted"/>
<dbReference type="AlphaFoldDB" id="A0A956NI68"/>
<gene>
    <name evidence="2" type="ORF">KDA27_24780</name>
</gene>
<evidence type="ECO:0000256" key="1">
    <source>
        <dbReference type="SAM" id="MobiDB-lite"/>
    </source>
</evidence>
<sequence length="346" mass="38650">MPTRGESVGRTWTVALSAALILQAWTANMVRAESDRDARAQSYARTIELLAGPVPSEDRWAEVTLDDEIRTRAAHDLRDVQIVDADGKALPQRIRSASAMDVHWNELLRIDVDWREDPGRGWFADLESPEVPARSLLVFSEPGIQIEERRPEDSPGSPRGLRSRRSPEPEQRFAGSGLSAFVLDEGVPRYRVYASVTARRPDQEAIVYAETRESTDLEAIEFRQTETSSVTNRSSVTVELAGPARTVAQLRVQVDGELRGGLGLELEVPAADGSFEWFRPPDQDLRVVDRDGARGEWTIDCPSPRPARRLRLSGSSWPGSDYVRVLSILAIPDRIEFLPDGRTPFR</sequence>
<accession>A0A956NI68</accession>
<evidence type="ECO:0000313" key="2">
    <source>
        <dbReference type="EMBL" id="MCA9759031.1"/>
    </source>
</evidence>
<evidence type="ECO:0000313" key="3">
    <source>
        <dbReference type="Proteomes" id="UP000739538"/>
    </source>
</evidence>
<organism evidence="2 3">
    <name type="scientific">Eiseniibacteriota bacterium</name>
    <dbReference type="NCBI Taxonomy" id="2212470"/>
    <lineage>
        <taxon>Bacteria</taxon>
        <taxon>Candidatus Eiseniibacteriota</taxon>
    </lineage>
</organism>
<dbReference type="Proteomes" id="UP000739538">
    <property type="component" value="Unassembled WGS sequence"/>
</dbReference>
<dbReference type="EMBL" id="JAGQHS010000250">
    <property type="protein sequence ID" value="MCA9759031.1"/>
    <property type="molecule type" value="Genomic_DNA"/>
</dbReference>
<reference evidence="2" key="2">
    <citation type="journal article" date="2021" name="Microbiome">
        <title>Successional dynamics and alternative stable states in a saline activated sludge microbial community over 9 years.</title>
        <authorList>
            <person name="Wang Y."/>
            <person name="Ye J."/>
            <person name="Ju F."/>
            <person name="Liu L."/>
            <person name="Boyd J.A."/>
            <person name="Deng Y."/>
            <person name="Parks D.H."/>
            <person name="Jiang X."/>
            <person name="Yin X."/>
            <person name="Woodcroft B.J."/>
            <person name="Tyson G.W."/>
            <person name="Hugenholtz P."/>
            <person name="Polz M.F."/>
            <person name="Zhang T."/>
        </authorList>
    </citation>
    <scope>NUCLEOTIDE SEQUENCE</scope>
    <source>
        <strain evidence="2">HKST-UBA02</strain>
    </source>
</reference>
<feature type="region of interest" description="Disordered" evidence="1">
    <location>
        <begin position="142"/>
        <end position="173"/>
    </location>
</feature>
<feature type="non-terminal residue" evidence="2">
    <location>
        <position position="346"/>
    </location>
</feature>
<protein>
    <submittedName>
        <fullName evidence="2">Uncharacterized protein</fullName>
    </submittedName>
</protein>
<name>A0A956NI68_UNCEI</name>
<reference evidence="2" key="1">
    <citation type="submission" date="2020-04" db="EMBL/GenBank/DDBJ databases">
        <authorList>
            <person name="Zhang T."/>
        </authorList>
    </citation>
    <scope>NUCLEOTIDE SEQUENCE</scope>
    <source>
        <strain evidence="2">HKST-UBA02</strain>
    </source>
</reference>
<comment type="caution">
    <text evidence="2">The sequence shown here is derived from an EMBL/GenBank/DDBJ whole genome shotgun (WGS) entry which is preliminary data.</text>
</comment>